<evidence type="ECO:0000313" key="2">
    <source>
        <dbReference type="Proteomes" id="UP000008909"/>
    </source>
</evidence>
<sequence>ILFIVIDISKYDKNDSANPDAIVDIGNVASLELLMTEKKGIAEKYYCCCLKRRYIRAGKLRPTLEVKCAPAVEQDAYTKCTVRGYQDSEIEGTAVRNLHRNWERRAVIGPAIIRVFHQLYTLTMLDYRVRRSSKISWLAFGTE</sequence>
<gene>
    <name evidence="1" type="ORF">CLF_109365</name>
</gene>
<reference evidence="1" key="1">
    <citation type="journal article" date="2011" name="Genome Biol.">
        <title>The draft genome of the carcinogenic human liver fluke Clonorchis sinensis.</title>
        <authorList>
            <person name="Wang X."/>
            <person name="Chen W."/>
            <person name="Huang Y."/>
            <person name="Sun J."/>
            <person name="Men J."/>
            <person name="Liu H."/>
            <person name="Luo F."/>
            <person name="Guo L."/>
            <person name="Lv X."/>
            <person name="Deng C."/>
            <person name="Zhou C."/>
            <person name="Fan Y."/>
            <person name="Li X."/>
            <person name="Huang L."/>
            <person name="Hu Y."/>
            <person name="Liang C."/>
            <person name="Hu X."/>
            <person name="Xu J."/>
            <person name="Yu X."/>
        </authorList>
    </citation>
    <scope>NUCLEOTIDE SEQUENCE [LARGE SCALE GENOMIC DNA]</scope>
    <source>
        <strain evidence="1">Henan</strain>
    </source>
</reference>
<dbReference type="Proteomes" id="UP000008909">
    <property type="component" value="Unassembled WGS sequence"/>
</dbReference>
<dbReference type="AlphaFoldDB" id="G7YSI9"/>
<reference key="2">
    <citation type="submission" date="2011-10" db="EMBL/GenBank/DDBJ databases">
        <title>The genome and transcriptome sequence of Clonorchis sinensis provide insights into the carcinogenic liver fluke.</title>
        <authorList>
            <person name="Wang X."/>
            <person name="Huang Y."/>
            <person name="Chen W."/>
            <person name="Liu H."/>
            <person name="Guo L."/>
            <person name="Chen Y."/>
            <person name="Luo F."/>
            <person name="Zhou W."/>
            <person name="Sun J."/>
            <person name="Mao Q."/>
            <person name="Liang P."/>
            <person name="Zhou C."/>
            <person name="Tian Y."/>
            <person name="Men J."/>
            <person name="Lv X."/>
            <person name="Huang L."/>
            <person name="Zhou J."/>
            <person name="Hu Y."/>
            <person name="Li R."/>
            <person name="Zhang F."/>
            <person name="Lei H."/>
            <person name="Li X."/>
            <person name="Hu X."/>
            <person name="Liang C."/>
            <person name="Xu J."/>
            <person name="Wu Z."/>
            <person name="Yu X."/>
        </authorList>
    </citation>
    <scope>NUCLEOTIDE SEQUENCE</scope>
    <source>
        <strain>Henan</strain>
    </source>
</reference>
<protein>
    <submittedName>
        <fullName evidence="1">Uncharacterized protein</fullName>
    </submittedName>
</protein>
<name>G7YSI9_CLOSI</name>
<proteinExistence type="predicted"/>
<accession>G7YSI9</accession>
<feature type="non-terminal residue" evidence="1">
    <location>
        <position position="1"/>
    </location>
</feature>
<keyword evidence="2" id="KW-1185">Reference proteome</keyword>
<organism evidence="1 2">
    <name type="scientific">Clonorchis sinensis</name>
    <name type="common">Chinese liver fluke</name>
    <dbReference type="NCBI Taxonomy" id="79923"/>
    <lineage>
        <taxon>Eukaryota</taxon>
        <taxon>Metazoa</taxon>
        <taxon>Spiralia</taxon>
        <taxon>Lophotrochozoa</taxon>
        <taxon>Platyhelminthes</taxon>
        <taxon>Trematoda</taxon>
        <taxon>Digenea</taxon>
        <taxon>Opisthorchiida</taxon>
        <taxon>Opisthorchiata</taxon>
        <taxon>Opisthorchiidae</taxon>
        <taxon>Clonorchis</taxon>
    </lineage>
</organism>
<evidence type="ECO:0000313" key="1">
    <source>
        <dbReference type="EMBL" id="GAA55919.1"/>
    </source>
</evidence>
<dbReference type="EMBL" id="DF144113">
    <property type="protein sequence ID" value="GAA55919.1"/>
    <property type="molecule type" value="Genomic_DNA"/>
</dbReference>